<accession>A0A0C9YVH8</accession>
<gene>
    <name evidence="1" type="ORF">PISMIDRAFT_672391</name>
</gene>
<proteinExistence type="predicted"/>
<keyword evidence="2" id="KW-1185">Reference proteome</keyword>
<dbReference type="EMBL" id="KN833690">
    <property type="protein sequence ID" value="KIK29015.1"/>
    <property type="molecule type" value="Genomic_DNA"/>
</dbReference>
<dbReference type="Proteomes" id="UP000054018">
    <property type="component" value="Unassembled WGS sequence"/>
</dbReference>
<reference evidence="2" key="2">
    <citation type="submission" date="2015-01" db="EMBL/GenBank/DDBJ databases">
        <title>Evolutionary Origins and Diversification of the Mycorrhizal Mutualists.</title>
        <authorList>
            <consortium name="DOE Joint Genome Institute"/>
            <consortium name="Mycorrhizal Genomics Consortium"/>
            <person name="Kohler A."/>
            <person name="Kuo A."/>
            <person name="Nagy L.G."/>
            <person name="Floudas D."/>
            <person name="Copeland A."/>
            <person name="Barry K.W."/>
            <person name="Cichocki N."/>
            <person name="Veneault-Fourrey C."/>
            <person name="LaButti K."/>
            <person name="Lindquist E.A."/>
            <person name="Lipzen A."/>
            <person name="Lundell T."/>
            <person name="Morin E."/>
            <person name="Murat C."/>
            <person name="Riley R."/>
            <person name="Ohm R."/>
            <person name="Sun H."/>
            <person name="Tunlid A."/>
            <person name="Henrissat B."/>
            <person name="Grigoriev I.V."/>
            <person name="Hibbett D.S."/>
            <person name="Martin F."/>
        </authorList>
    </citation>
    <scope>NUCLEOTIDE SEQUENCE [LARGE SCALE GENOMIC DNA]</scope>
    <source>
        <strain evidence="2">441</strain>
    </source>
</reference>
<sequence>MVEMWGSTGLFFSTKEDVMDSEVVYHLGEFSSVEQVGRRPAGHQGNDQWYQVVTDGTRAVLTGPDDSPSL</sequence>
<dbReference type="AlphaFoldDB" id="A0A0C9YVH8"/>
<protein>
    <submittedName>
        <fullName evidence="1">Uncharacterized protein</fullName>
    </submittedName>
</protein>
<evidence type="ECO:0000313" key="2">
    <source>
        <dbReference type="Proteomes" id="UP000054018"/>
    </source>
</evidence>
<evidence type="ECO:0000313" key="1">
    <source>
        <dbReference type="EMBL" id="KIK29015.1"/>
    </source>
</evidence>
<name>A0A0C9YVH8_9AGAM</name>
<dbReference type="HOGENOM" id="CLU_2758779_0_0_1"/>
<reference evidence="1 2" key="1">
    <citation type="submission" date="2014-04" db="EMBL/GenBank/DDBJ databases">
        <authorList>
            <consortium name="DOE Joint Genome Institute"/>
            <person name="Kuo A."/>
            <person name="Kohler A."/>
            <person name="Costa M.D."/>
            <person name="Nagy L.G."/>
            <person name="Floudas D."/>
            <person name="Copeland A."/>
            <person name="Barry K.W."/>
            <person name="Cichocki N."/>
            <person name="Veneault-Fourrey C."/>
            <person name="LaButti K."/>
            <person name="Lindquist E.A."/>
            <person name="Lipzen A."/>
            <person name="Lundell T."/>
            <person name="Morin E."/>
            <person name="Murat C."/>
            <person name="Sun H."/>
            <person name="Tunlid A."/>
            <person name="Henrissat B."/>
            <person name="Grigoriev I.V."/>
            <person name="Hibbett D.S."/>
            <person name="Martin F."/>
            <person name="Nordberg H.P."/>
            <person name="Cantor M.N."/>
            <person name="Hua S.X."/>
        </authorList>
    </citation>
    <scope>NUCLEOTIDE SEQUENCE [LARGE SCALE GENOMIC DNA]</scope>
    <source>
        <strain evidence="1 2">441</strain>
    </source>
</reference>
<organism evidence="1 2">
    <name type="scientific">Pisolithus microcarpus 441</name>
    <dbReference type="NCBI Taxonomy" id="765257"/>
    <lineage>
        <taxon>Eukaryota</taxon>
        <taxon>Fungi</taxon>
        <taxon>Dikarya</taxon>
        <taxon>Basidiomycota</taxon>
        <taxon>Agaricomycotina</taxon>
        <taxon>Agaricomycetes</taxon>
        <taxon>Agaricomycetidae</taxon>
        <taxon>Boletales</taxon>
        <taxon>Sclerodermatineae</taxon>
        <taxon>Pisolithaceae</taxon>
        <taxon>Pisolithus</taxon>
    </lineage>
</organism>